<comment type="caution">
    <text evidence="2">The sequence shown here is derived from an EMBL/GenBank/DDBJ whole genome shotgun (WGS) entry which is preliminary data.</text>
</comment>
<dbReference type="RefSeq" id="WP_257636474.1">
    <property type="nucleotide sequence ID" value="NZ_JANIIC010000135.1"/>
</dbReference>
<dbReference type="Proteomes" id="UP001142400">
    <property type="component" value="Unassembled WGS sequence"/>
</dbReference>
<name>A0A9X2M7C8_STRMQ</name>
<dbReference type="SUPFAM" id="SSF52540">
    <property type="entry name" value="P-loop containing nucleoside triphosphate hydrolases"/>
    <property type="match status" value="1"/>
</dbReference>
<evidence type="ECO:0000256" key="1">
    <source>
        <dbReference type="SAM" id="MobiDB-lite"/>
    </source>
</evidence>
<protein>
    <submittedName>
        <fullName evidence="2">Uncharacterized protein</fullName>
    </submittedName>
</protein>
<dbReference type="AlphaFoldDB" id="A0A9X2M7C8"/>
<keyword evidence="3" id="KW-1185">Reference proteome</keyword>
<feature type="region of interest" description="Disordered" evidence="1">
    <location>
        <begin position="276"/>
        <end position="305"/>
    </location>
</feature>
<dbReference type="EMBL" id="JANIIC010000135">
    <property type="protein sequence ID" value="MCQ8836436.1"/>
    <property type="molecule type" value="Genomic_DNA"/>
</dbReference>
<sequence length="695" mass="75296">MTTEPLPVPSDAELYEQIAARVPSADVERARAALSAHGIQLTSPLPARRQLVVHRLYCEGTKTGTDDNDGAFTSDMTLGPGPWAIASTLNNVGKSSLLWALSYALRGDGFEAFKRPETVSWFSYVRADIEVAGVAASVRLTFDKPDRPSCRLLSADTLEHLTALDGSQEAGPGVRVAATAEPDGVKELIDRFMLDRLGLRPLPLWAAEAGAPKDADGNRDSAEQVHGWASYFYAIALNSGNSSVLLGPMSYNQLPVKLMQLFLDVPYASELTQVNTARKKDTQESNRVQRRAREDAQAREQQTEPLRKALRAAEEKVTALEAGQPDLTGLLSEVDAAAHRLAHDQVALQEGEESHALARKARLKDERAVRRAQQSNAARVLLGALEPESCPRCDHEIDDARRTAEESDHRCSVCASPLPEASDDPEARAALLSRLEDRVKASRTAEDTARQAVETTTAACNDSRAAYDLANARLTAARSGIWYTRLESARQDVYQLRGALAVATGNGMGLPEVVGDYVTATTSPSDTEDNSDDGDAILAAAAEVLSKVVADHSNALFADLNREIVSIAHDLGVANLTSVDLNLAGHLNARKTGAKHPFKAFSPTDRLRMRIAAIVGMIKVGRKRGIMSHPGLLLIDAPTAEELSHDNARQCIKTLYDTAANDHGIQIVITSIDDAVWEFFPEDRTVTGPDKRQLF</sequence>
<feature type="compositionally biased region" description="Basic and acidic residues" evidence="1">
    <location>
        <begin position="291"/>
        <end position="305"/>
    </location>
</feature>
<evidence type="ECO:0000313" key="2">
    <source>
        <dbReference type="EMBL" id="MCQ8836436.1"/>
    </source>
</evidence>
<gene>
    <name evidence="2" type="ORF">NQU54_47470</name>
</gene>
<proteinExistence type="predicted"/>
<dbReference type="InterPro" id="IPR027417">
    <property type="entry name" value="P-loop_NTPase"/>
</dbReference>
<organism evidence="2 3">
    <name type="scientific">Streptomyces malaysiensis subsp. samsunensis</name>
    <dbReference type="NCBI Taxonomy" id="459658"/>
    <lineage>
        <taxon>Bacteria</taxon>
        <taxon>Bacillati</taxon>
        <taxon>Actinomycetota</taxon>
        <taxon>Actinomycetes</taxon>
        <taxon>Kitasatosporales</taxon>
        <taxon>Streptomycetaceae</taxon>
        <taxon>Streptomyces</taxon>
        <taxon>Streptomyces violaceusniger group</taxon>
    </lineage>
</organism>
<reference evidence="2" key="1">
    <citation type="submission" date="2022-06" db="EMBL/GenBank/DDBJ databases">
        <title>WGS of actinobacteria.</title>
        <authorList>
            <person name="Thawai C."/>
        </authorList>
    </citation>
    <scope>NUCLEOTIDE SEQUENCE</scope>
    <source>
        <strain evidence="2">DSM 42010</strain>
    </source>
</reference>
<accession>A0A9X2M7C8</accession>
<evidence type="ECO:0000313" key="3">
    <source>
        <dbReference type="Proteomes" id="UP001142400"/>
    </source>
</evidence>